<protein>
    <submittedName>
        <fullName evidence="1">Uncharacterized protein</fullName>
    </submittedName>
</protein>
<dbReference type="Proteomes" id="UP000283522">
    <property type="component" value="Unassembled WGS sequence"/>
</dbReference>
<dbReference type="RefSeq" id="WP_119477720.1">
    <property type="nucleotide sequence ID" value="NZ_QXML01000004.1"/>
</dbReference>
<dbReference type="AlphaFoldDB" id="A0A418PSF1"/>
<comment type="caution">
    <text evidence="1">The sequence shown here is derived from an EMBL/GenBank/DDBJ whole genome shotgun (WGS) entry which is preliminary data.</text>
</comment>
<reference evidence="1 2" key="1">
    <citation type="submission" date="2018-09" db="EMBL/GenBank/DDBJ databases">
        <authorList>
            <person name="Wang X."/>
            <person name="Du Z."/>
        </authorList>
    </citation>
    <scope>NUCLEOTIDE SEQUENCE [LARGE SCALE GENOMIC DNA]</scope>
    <source>
        <strain evidence="1 2">N3</strain>
    </source>
</reference>
<keyword evidence="2" id="KW-1185">Reference proteome</keyword>
<proteinExistence type="predicted"/>
<organism evidence="1 2">
    <name type="scientific">Algoriphagus lacus</name>
    <dbReference type="NCBI Taxonomy" id="2056311"/>
    <lineage>
        <taxon>Bacteria</taxon>
        <taxon>Pseudomonadati</taxon>
        <taxon>Bacteroidota</taxon>
        <taxon>Cytophagia</taxon>
        <taxon>Cytophagales</taxon>
        <taxon>Cyclobacteriaceae</taxon>
        <taxon>Algoriphagus</taxon>
    </lineage>
</organism>
<dbReference type="OrthoDB" id="1466733at2"/>
<accession>A0A418PSF1</accession>
<evidence type="ECO:0000313" key="1">
    <source>
        <dbReference type="EMBL" id="RIW15784.1"/>
    </source>
</evidence>
<sequence length="193" mass="21930">MKKYLGLIGILFLINLSSCEESPEPTLPAPVIEVPEILKGAWLDDFSFTNEFSFNDQLFNPTTGRWFGGAKDPWSMNPRPGLGLKIYPDGSFVWITLASSGVGGCQSFVVEYLKGTLEFEEEEVIFKPTLRRKRYQSSCNSQVNFDRNEPVSEFRMEYHLLTQDLGNGFKRGVLSLLDESGNEREYHMLIPTN</sequence>
<gene>
    <name evidence="1" type="ORF">D0X99_10195</name>
</gene>
<dbReference type="EMBL" id="QXML01000004">
    <property type="protein sequence ID" value="RIW15784.1"/>
    <property type="molecule type" value="Genomic_DNA"/>
</dbReference>
<name>A0A418PSF1_9BACT</name>
<evidence type="ECO:0000313" key="2">
    <source>
        <dbReference type="Proteomes" id="UP000283522"/>
    </source>
</evidence>